<dbReference type="RefSeq" id="WP_204604332.1">
    <property type="nucleotide sequence ID" value="NZ_JBHSED010000038.1"/>
</dbReference>
<comment type="caution">
    <text evidence="1">The sequence shown here is derived from an EMBL/GenBank/DDBJ whole genome shotgun (WGS) entry which is preliminary data.</text>
</comment>
<evidence type="ECO:0000313" key="2">
    <source>
        <dbReference type="Proteomes" id="UP001595755"/>
    </source>
</evidence>
<proteinExistence type="predicted"/>
<name>A0ABV8SE17_9BACL</name>
<dbReference type="Proteomes" id="UP001595755">
    <property type="component" value="Unassembled WGS sequence"/>
</dbReference>
<evidence type="ECO:0000313" key="1">
    <source>
        <dbReference type="EMBL" id="MFC4305450.1"/>
    </source>
</evidence>
<gene>
    <name evidence="1" type="ORF">ACFO1S_18630</name>
</gene>
<protein>
    <recommendedName>
        <fullName evidence="3">VCBS repeat-containing protein</fullName>
    </recommendedName>
</protein>
<dbReference type="Gene3D" id="2.120.10.30">
    <property type="entry name" value="TolB, C-terminal domain"/>
    <property type="match status" value="1"/>
</dbReference>
<evidence type="ECO:0008006" key="3">
    <source>
        <dbReference type="Google" id="ProtNLM"/>
    </source>
</evidence>
<dbReference type="EMBL" id="JBHSED010000038">
    <property type="protein sequence ID" value="MFC4305450.1"/>
    <property type="molecule type" value="Genomic_DNA"/>
</dbReference>
<accession>A0ABV8SE17</accession>
<sequence length="692" mass="78090">MPRRRLWGMIGGTALLLTAIVLAATPKDRFQSEPEPAVESASRQMVKQIPVAEKDIDIDGDGRMEKLTLVLTEGELRNEREPGPFQGEYYVGSFDAVLADAEGAEMQRMDLTPSFSELMQFRKGSFELIVNDYNRDGHPEFTLGQYGSSNNFIYNLYAIKPGGFEIAAKSLLVAASEYSIPLNKMSTGAFQYQYYDNSKGSWIEVTYAWDGMAYRKAMEKAAEHVIGSEEEEEASTRLTFIPASYGFDLAFNADYHVNADEIITVDGKAVVPFTSVLSMDDKTEKIRRQLEFIEPETRRSVLHTKLTDAVTTNGYGSSSELKSYGMLDGSRLVYANAAEQNGRLLSRYETLDLNTGVQKTLVSGGVDKLGEQDFYARNWLSPSGNKLVLNQYRTGLLEVLDLKEGTVRAFQGKYAHSWPVFMTVPSPDGTLFWYEDIEKREFRLIDLDEKRIASVAYPDGLFDYPAWAWSEDSRYTAFHYTFDKSRKHVISLEETEDIAPQGIKVYSREGRQVASLKSDSDRDEYVEIAAWLPDGRTILLRYFHLDREAGRKESLPMLDVGYRIYDLVSGTFTSLDTVEDLEGMRSSDLIVATNAKGQGFLLDRKSQRVWEGKRNSSIEEVALLSPAGDPVILRHDTEKAGAEIWRFDRASNEWESGSLAVSLREAAFVAEHWLVSEGTRYVDLRTVFSESR</sequence>
<reference evidence="2" key="1">
    <citation type="journal article" date="2019" name="Int. J. Syst. Evol. Microbiol.">
        <title>The Global Catalogue of Microorganisms (GCM) 10K type strain sequencing project: providing services to taxonomists for standard genome sequencing and annotation.</title>
        <authorList>
            <consortium name="The Broad Institute Genomics Platform"/>
            <consortium name="The Broad Institute Genome Sequencing Center for Infectious Disease"/>
            <person name="Wu L."/>
            <person name="Ma J."/>
        </authorList>
    </citation>
    <scope>NUCLEOTIDE SEQUENCE [LARGE SCALE GENOMIC DNA]</scope>
    <source>
        <strain evidence="2">CGMCC 4.1641</strain>
    </source>
</reference>
<keyword evidence="2" id="KW-1185">Reference proteome</keyword>
<dbReference type="InterPro" id="IPR011042">
    <property type="entry name" value="6-blade_b-propeller_TolB-like"/>
</dbReference>
<organism evidence="1 2">
    <name type="scientific">Cohnella boryungensis</name>
    <dbReference type="NCBI Taxonomy" id="768479"/>
    <lineage>
        <taxon>Bacteria</taxon>
        <taxon>Bacillati</taxon>
        <taxon>Bacillota</taxon>
        <taxon>Bacilli</taxon>
        <taxon>Bacillales</taxon>
        <taxon>Paenibacillaceae</taxon>
        <taxon>Cohnella</taxon>
    </lineage>
</organism>
<dbReference type="SUPFAM" id="SSF82171">
    <property type="entry name" value="DPP6 N-terminal domain-like"/>
    <property type="match status" value="1"/>
</dbReference>